<evidence type="ECO:0000259" key="1">
    <source>
        <dbReference type="PROSITE" id="PS51352"/>
    </source>
</evidence>
<proteinExistence type="predicted"/>
<sequence>MRDLQSQEEFNELKNSSNKHVFLFSANWCGDCRFIEPFMPEVEQKYSEYTFIHIDRDKFIDTCIELDVFGIPSFVAFEGGKELGRFVSKDRKTQEEIENFIESL</sequence>
<dbReference type="Pfam" id="PF00085">
    <property type="entry name" value="Thioredoxin"/>
    <property type="match status" value="1"/>
</dbReference>
<reference evidence="2 3" key="1">
    <citation type="submission" date="2019-01" db="EMBL/GenBank/DDBJ databases">
        <title>Bacillus sp. M5HDSG1-1, whole genome shotgun sequence.</title>
        <authorList>
            <person name="Tuo L."/>
        </authorList>
    </citation>
    <scope>NUCLEOTIDE SEQUENCE [LARGE SCALE GENOMIC DNA]</scope>
    <source>
        <strain evidence="2 3">M5HDSG1-1</strain>
    </source>
</reference>
<comment type="caution">
    <text evidence="2">The sequence shown here is derived from an EMBL/GenBank/DDBJ whole genome shotgun (WGS) entry which is preliminary data.</text>
</comment>
<dbReference type="GeneID" id="87615938"/>
<dbReference type="InterPro" id="IPR013766">
    <property type="entry name" value="Thioredoxin_domain"/>
</dbReference>
<dbReference type="Gene3D" id="3.40.30.10">
    <property type="entry name" value="Glutaredoxin"/>
    <property type="match status" value="1"/>
</dbReference>
<feature type="domain" description="Thioredoxin" evidence="1">
    <location>
        <begin position="1"/>
        <end position="104"/>
    </location>
</feature>
<dbReference type="Proteomes" id="UP000288024">
    <property type="component" value="Unassembled WGS sequence"/>
</dbReference>
<accession>A0A437KD34</accession>
<gene>
    <name evidence="2" type="ORF">EM808_05230</name>
</gene>
<evidence type="ECO:0000313" key="2">
    <source>
        <dbReference type="EMBL" id="RVT64922.1"/>
    </source>
</evidence>
<dbReference type="InterPro" id="IPR036249">
    <property type="entry name" value="Thioredoxin-like_sf"/>
</dbReference>
<dbReference type="SUPFAM" id="SSF52833">
    <property type="entry name" value="Thioredoxin-like"/>
    <property type="match status" value="1"/>
</dbReference>
<dbReference type="CDD" id="cd02947">
    <property type="entry name" value="TRX_family"/>
    <property type="match status" value="1"/>
</dbReference>
<dbReference type="RefSeq" id="WP_127736950.1">
    <property type="nucleotide sequence ID" value="NZ_CAJCKN010000024.1"/>
</dbReference>
<dbReference type="InterPro" id="IPR050620">
    <property type="entry name" value="Thioredoxin_H-type-like"/>
</dbReference>
<dbReference type="EMBL" id="RZTZ01000002">
    <property type="protein sequence ID" value="RVT64922.1"/>
    <property type="molecule type" value="Genomic_DNA"/>
</dbReference>
<name>A0A437KD34_9BACI</name>
<evidence type="ECO:0000313" key="3">
    <source>
        <dbReference type="Proteomes" id="UP000288024"/>
    </source>
</evidence>
<dbReference type="PROSITE" id="PS51352">
    <property type="entry name" value="THIOREDOXIN_2"/>
    <property type="match status" value="1"/>
</dbReference>
<dbReference type="PANTHER" id="PTHR10438:SF468">
    <property type="entry name" value="THIOREDOXIN-1-RELATED"/>
    <property type="match status" value="1"/>
</dbReference>
<dbReference type="AlphaFoldDB" id="A0A437KD34"/>
<dbReference type="PANTHER" id="PTHR10438">
    <property type="entry name" value="THIOREDOXIN"/>
    <property type="match status" value="1"/>
</dbReference>
<organism evidence="2 3">
    <name type="scientific">Niallia taxi</name>
    <dbReference type="NCBI Taxonomy" id="2499688"/>
    <lineage>
        <taxon>Bacteria</taxon>
        <taxon>Bacillati</taxon>
        <taxon>Bacillota</taxon>
        <taxon>Bacilli</taxon>
        <taxon>Bacillales</taxon>
        <taxon>Bacillaceae</taxon>
        <taxon>Niallia</taxon>
    </lineage>
</organism>
<protein>
    <submittedName>
        <fullName evidence="2">Thioredoxin</fullName>
    </submittedName>
</protein>
<keyword evidence="3" id="KW-1185">Reference proteome</keyword>